<dbReference type="EMBL" id="LSBI01000007">
    <property type="protein sequence ID" value="OAQ85928.1"/>
    <property type="molecule type" value="Genomic_DNA"/>
</dbReference>
<evidence type="ECO:0000313" key="6">
    <source>
        <dbReference type="EMBL" id="OAQ77064.1"/>
    </source>
</evidence>
<reference evidence="6 8" key="1">
    <citation type="submission" date="2016-01" db="EMBL/GenBank/DDBJ databases">
        <title>Biosynthesis of antibiotic leucinostatins and their inhibition on Phytophthora in bio-control Purpureocillium lilacinum.</title>
        <authorList>
            <person name="Wang G."/>
            <person name="Liu Z."/>
            <person name="Lin R."/>
            <person name="Li E."/>
            <person name="Mao Z."/>
            <person name="Ling J."/>
            <person name="Yin W."/>
            <person name="Xie B."/>
        </authorList>
    </citation>
    <scope>NUCLEOTIDE SEQUENCE [LARGE SCALE GENOMIC DNA]</scope>
    <source>
        <strain evidence="6">PLBJ-1</strain>
        <strain evidence="7">PLFJ-1</strain>
    </source>
</reference>
<comment type="caution">
    <text evidence="6">The sequence shown here is derived from an EMBL/GenBank/DDBJ whole genome shotgun (WGS) entry which is preliminary data.</text>
</comment>
<feature type="domain" description="BZIP" evidence="4">
    <location>
        <begin position="148"/>
        <end position="163"/>
    </location>
</feature>
<dbReference type="InterPro" id="IPR046347">
    <property type="entry name" value="bZIP_sf"/>
</dbReference>
<feature type="region of interest" description="Disordered" evidence="3">
    <location>
        <begin position="1"/>
        <end position="98"/>
    </location>
</feature>
<dbReference type="AlphaFoldDB" id="A0A179GGT2"/>
<dbReference type="GO" id="GO:0000976">
    <property type="term" value="F:transcription cis-regulatory region binding"/>
    <property type="evidence" value="ECO:0007669"/>
    <property type="project" value="InterPro"/>
</dbReference>
<protein>
    <submittedName>
        <fullName evidence="6">BZIP transcription factor (HapX)</fullName>
    </submittedName>
</protein>
<evidence type="ECO:0000256" key="2">
    <source>
        <dbReference type="ARBA" id="ARBA00023242"/>
    </source>
</evidence>
<feature type="compositionally biased region" description="Low complexity" evidence="3">
    <location>
        <begin position="1"/>
        <end position="14"/>
    </location>
</feature>
<dbReference type="KEGG" id="plj:28890440"/>
<dbReference type="GeneID" id="28890440"/>
<reference evidence="5 9" key="3">
    <citation type="journal article" date="2024" name="Microbiol. Resour. Announc.">
        <title>Genome annotations for the ascomycete fungi Trichoderma harzianum, Trichoderma aggressivum, and Purpureocillium lilacinum.</title>
        <authorList>
            <person name="Beijen E.P.W."/>
            <person name="Ohm R.A."/>
        </authorList>
    </citation>
    <scope>NUCLEOTIDE SEQUENCE [LARGE SCALE GENOMIC DNA]</scope>
    <source>
        <strain evidence="5 9">CBS 150709</strain>
    </source>
</reference>
<evidence type="ECO:0000313" key="7">
    <source>
        <dbReference type="EMBL" id="OAQ85928.1"/>
    </source>
</evidence>
<dbReference type="STRING" id="33203.A0A179GGT2"/>
<feature type="compositionally biased region" description="Polar residues" evidence="3">
    <location>
        <begin position="293"/>
        <end position="303"/>
    </location>
</feature>
<dbReference type="EMBL" id="JAWRVI010000005">
    <property type="protein sequence ID" value="KAK4093775.1"/>
    <property type="molecule type" value="Genomic_DNA"/>
</dbReference>
<name>A0A179GGT2_PURLI</name>
<dbReference type="Proteomes" id="UP000078240">
    <property type="component" value="Unassembled WGS sequence"/>
</dbReference>
<keyword evidence="9" id="KW-1185">Reference proteome</keyword>
<comment type="subcellular location">
    <subcellularLocation>
        <location evidence="1">Nucleus</location>
    </subcellularLocation>
</comment>
<dbReference type="EMBL" id="LSBH01000006">
    <property type="protein sequence ID" value="OAQ77064.1"/>
    <property type="molecule type" value="Genomic_DNA"/>
</dbReference>
<feature type="region of interest" description="Disordered" evidence="3">
    <location>
        <begin position="227"/>
        <end position="303"/>
    </location>
</feature>
<accession>A0A179GGT2</accession>
<dbReference type="GO" id="GO:0090575">
    <property type="term" value="C:RNA polymerase II transcription regulator complex"/>
    <property type="evidence" value="ECO:0007669"/>
    <property type="project" value="TreeGrafter"/>
</dbReference>
<organism evidence="6 8">
    <name type="scientific">Purpureocillium lilacinum</name>
    <name type="common">Paecilomyces lilacinus</name>
    <dbReference type="NCBI Taxonomy" id="33203"/>
    <lineage>
        <taxon>Eukaryota</taxon>
        <taxon>Fungi</taxon>
        <taxon>Dikarya</taxon>
        <taxon>Ascomycota</taxon>
        <taxon>Pezizomycotina</taxon>
        <taxon>Sordariomycetes</taxon>
        <taxon>Hypocreomycetidae</taxon>
        <taxon>Hypocreales</taxon>
        <taxon>Ophiocordycipitaceae</taxon>
        <taxon>Purpureocillium</taxon>
    </lineage>
</organism>
<gene>
    <name evidence="5" type="ORF">Purlil1_2109</name>
    <name evidence="6" type="ORF">VFPBJ_07536</name>
    <name evidence="7" type="ORF">VFPFJ_08317</name>
</gene>
<sequence length="644" mass="68094">MNASSSSTALAPSPAGQPNTTKPGETTRPQIASRTSSVKGKAPAPSSATAAAAAVAAPSGSAAPARAPLPTRQPKGAVPAKSAAAVAPAPLPRLSVPPVDKMTMAAVISPSPAPEALAPKTSMTSKEWVIPPRPKPGRKPATDTPPTKRKAQNRAAQRAFRERRAARVGELEIQLDEQREVHEKTEADLKEKIHGLELDLQSFRSRCMLLENMLDRERQERIRAETQAETLKRRHGDDFFRPQSMSASHRHSRSQQPSPTRHHQRHSVSDAHQMHHGGRNLSISHIITPPDTVGTNSSDSEATLTCGNCSPSGPCACADEVLASAANGCGKCGFGSHCQCLDEITASVSQGQSLKRPVSPSNPSSDGKRLRSDGRGVLETETDFTAMFSRTSVASAPQQSPYELHSESQLSTDSMPFKDSCGFCKDGTYCMCAEEAAAMATPAMTPTAEILPPISHQTQTPPPSEPDIIPSPLVMEMTADGAVKLPRRTQKPHKKPTKNNTKGCGANGPGTCAQCQADPKSGLFCRLMAAKFDRESGSAGGGCCGGKGAGGGCCKSGGPESQKITLPSLPSLGLSCAEAYQTLSSHRNFDRAADDISSWLPKLKASTPTPSRPGVQRGRQAIEVEAASIMSVLKEFDVRFGREC</sequence>
<dbReference type="SMART" id="SM00338">
    <property type="entry name" value="BRLZ"/>
    <property type="match status" value="1"/>
</dbReference>
<dbReference type="InterPro" id="IPR018287">
    <property type="entry name" value="Hap4_TF_heteromerisation"/>
</dbReference>
<dbReference type="GO" id="GO:0001228">
    <property type="term" value="F:DNA-binding transcription activator activity, RNA polymerase II-specific"/>
    <property type="evidence" value="ECO:0007669"/>
    <property type="project" value="TreeGrafter"/>
</dbReference>
<feature type="region of interest" description="Disordered" evidence="3">
    <location>
        <begin position="349"/>
        <end position="376"/>
    </location>
</feature>
<proteinExistence type="predicted"/>
<dbReference type="InterPro" id="IPR004827">
    <property type="entry name" value="bZIP"/>
</dbReference>
<feature type="compositionally biased region" description="Low complexity" evidence="3">
    <location>
        <begin position="42"/>
        <end position="98"/>
    </location>
</feature>
<dbReference type="Pfam" id="PF10297">
    <property type="entry name" value="Hap4_Hap_bind"/>
    <property type="match status" value="1"/>
</dbReference>
<feature type="compositionally biased region" description="Polar residues" evidence="3">
    <location>
        <begin position="16"/>
        <end position="38"/>
    </location>
</feature>
<keyword evidence="2" id="KW-0539">Nucleus</keyword>
<dbReference type="SUPFAM" id="SSF57959">
    <property type="entry name" value="Leucine zipper domain"/>
    <property type="match status" value="1"/>
</dbReference>
<feature type="compositionally biased region" description="Basic and acidic residues" evidence="3">
    <location>
        <begin position="366"/>
        <end position="376"/>
    </location>
</feature>
<dbReference type="PANTHER" id="PTHR40621:SF7">
    <property type="entry name" value="BZIP DOMAIN-CONTAINING PROTEIN"/>
    <property type="match status" value="1"/>
</dbReference>
<evidence type="ECO:0000256" key="3">
    <source>
        <dbReference type="SAM" id="MobiDB-lite"/>
    </source>
</evidence>
<reference evidence="5" key="2">
    <citation type="submission" date="2023-11" db="EMBL/GenBank/DDBJ databases">
        <authorList>
            <person name="Beijen E."/>
            <person name="Ohm R.A."/>
        </authorList>
    </citation>
    <scope>NUCLEOTIDE SEQUENCE</scope>
    <source>
        <strain evidence="5">CBS 150709</strain>
    </source>
</reference>
<evidence type="ECO:0000313" key="8">
    <source>
        <dbReference type="Proteomes" id="UP000078240"/>
    </source>
</evidence>
<dbReference type="PROSITE" id="PS00036">
    <property type="entry name" value="BZIP_BASIC"/>
    <property type="match status" value="1"/>
</dbReference>
<dbReference type="OMA" id="MEIDFTA"/>
<evidence type="ECO:0000256" key="1">
    <source>
        <dbReference type="ARBA" id="ARBA00004123"/>
    </source>
</evidence>
<evidence type="ECO:0000313" key="9">
    <source>
        <dbReference type="Proteomes" id="UP001287286"/>
    </source>
</evidence>
<dbReference type="Gene3D" id="1.20.5.170">
    <property type="match status" value="1"/>
</dbReference>
<dbReference type="InterPro" id="IPR050936">
    <property type="entry name" value="AP-1-like"/>
</dbReference>
<evidence type="ECO:0000313" key="5">
    <source>
        <dbReference type="EMBL" id="KAK4093775.1"/>
    </source>
</evidence>
<evidence type="ECO:0000259" key="4">
    <source>
        <dbReference type="PROSITE" id="PS00036"/>
    </source>
</evidence>
<feature type="compositionally biased region" description="Polar residues" evidence="3">
    <location>
        <begin position="349"/>
        <end position="365"/>
    </location>
</feature>
<feature type="region of interest" description="Disordered" evidence="3">
    <location>
        <begin position="110"/>
        <end position="157"/>
    </location>
</feature>
<dbReference type="PANTHER" id="PTHR40621">
    <property type="entry name" value="TRANSCRIPTION FACTOR KAPC-RELATED"/>
    <property type="match status" value="1"/>
</dbReference>
<dbReference type="Proteomes" id="UP001287286">
    <property type="component" value="Unassembled WGS sequence"/>
</dbReference>
<dbReference type="OrthoDB" id="5374328at2759"/>
<dbReference type="Proteomes" id="UP000078340">
    <property type="component" value="Unassembled WGS sequence"/>
</dbReference>